<dbReference type="Pfam" id="PF07859">
    <property type="entry name" value="Abhydrolase_3"/>
    <property type="match status" value="1"/>
</dbReference>
<name>A0A5J6Z7P1_9CORY</name>
<gene>
    <name evidence="4" type="primary">mlhB</name>
    <name evidence="4" type="ORF">CUROG_01235</name>
</gene>
<dbReference type="RefSeq" id="WP_151902121.1">
    <property type="nucleotide sequence ID" value="NZ_CP045032.1"/>
</dbReference>
<dbReference type="SUPFAM" id="SSF53474">
    <property type="entry name" value="alpha/beta-Hydrolases"/>
    <property type="match status" value="1"/>
</dbReference>
<evidence type="ECO:0000256" key="2">
    <source>
        <dbReference type="SAM" id="MobiDB-lite"/>
    </source>
</evidence>
<dbReference type="Gene3D" id="3.40.50.1820">
    <property type="entry name" value="alpha/beta hydrolase"/>
    <property type="match status" value="1"/>
</dbReference>
<evidence type="ECO:0000313" key="5">
    <source>
        <dbReference type="Proteomes" id="UP000326711"/>
    </source>
</evidence>
<feature type="region of interest" description="Disordered" evidence="2">
    <location>
        <begin position="14"/>
        <end position="40"/>
    </location>
</feature>
<evidence type="ECO:0000256" key="1">
    <source>
        <dbReference type="ARBA" id="ARBA00022801"/>
    </source>
</evidence>
<feature type="compositionally biased region" description="Low complexity" evidence="2">
    <location>
        <begin position="26"/>
        <end position="35"/>
    </location>
</feature>
<keyword evidence="5" id="KW-1185">Reference proteome</keyword>
<dbReference type="PANTHER" id="PTHR48081">
    <property type="entry name" value="AB HYDROLASE SUPERFAMILY PROTEIN C4A8.06C"/>
    <property type="match status" value="1"/>
</dbReference>
<dbReference type="GO" id="GO:0016787">
    <property type="term" value="F:hydrolase activity"/>
    <property type="evidence" value="ECO:0007669"/>
    <property type="project" value="UniProtKB-KW"/>
</dbReference>
<organism evidence="4 5">
    <name type="scientific">Corynebacterium urogenitale</name>
    <dbReference type="NCBI Taxonomy" id="2487892"/>
    <lineage>
        <taxon>Bacteria</taxon>
        <taxon>Bacillati</taxon>
        <taxon>Actinomycetota</taxon>
        <taxon>Actinomycetes</taxon>
        <taxon>Mycobacteriales</taxon>
        <taxon>Corynebacteriaceae</taxon>
        <taxon>Corynebacterium</taxon>
    </lineage>
</organism>
<accession>A0A5J6Z7P1</accession>
<feature type="domain" description="Alpha/beta hydrolase fold-3" evidence="3">
    <location>
        <begin position="103"/>
        <end position="315"/>
    </location>
</feature>
<protein>
    <submittedName>
        <fullName evidence="4">Monoterpene epsilon-lactone hydrolase</fullName>
        <ecNumber evidence="4">3.1.1.83</ecNumber>
    </submittedName>
</protein>
<dbReference type="EC" id="3.1.1.83" evidence="4"/>
<dbReference type="KEGG" id="cuo:CUROG_01235"/>
<feature type="compositionally biased region" description="Polar residues" evidence="2">
    <location>
        <begin position="14"/>
        <end position="25"/>
    </location>
</feature>
<dbReference type="OrthoDB" id="9803828at2"/>
<dbReference type="AlphaFoldDB" id="A0A5J6Z7P1"/>
<proteinExistence type="predicted"/>
<evidence type="ECO:0000259" key="3">
    <source>
        <dbReference type="Pfam" id="PF07859"/>
    </source>
</evidence>
<dbReference type="EMBL" id="CP045032">
    <property type="protein sequence ID" value="QFQ01647.1"/>
    <property type="molecule type" value="Genomic_DNA"/>
</dbReference>
<evidence type="ECO:0000313" key="4">
    <source>
        <dbReference type="EMBL" id="QFQ01647.1"/>
    </source>
</evidence>
<dbReference type="InterPro" id="IPR013094">
    <property type="entry name" value="AB_hydrolase_3"/>
</dbReference>
<reference evidence="5" key="1">
    <citation type="submission" date="2019-10" db="EMBL/GenBank/DDBJ databases">
        <title>Complete genome sequence of Corynebacterium urogenitalis DSM 108747, isolated from the genital tract of a cow.</title>
        <authorList>
            <person name="Ruckert C."/>
            <person name="Ballas P."/>
            <person name="Wagener K."/>
            <person name="Drillich M."/>
            <person name="Kaempfer P."/>
            <person name="Busse H.-J."/>
            <person name="Ehling-Schulz M."/>
        </authorList>
    </citation>
    <scope>NUCLEOTIDE SEQUENCE [LARGE SCALE GENOMIC DNA]</scope>
    <source>
        <strain evidence="5">LMM 1652</strain>
    </source>
</reference>
<dbReference type="InterPro" id="IPR050300">
    <property type="entry name" value="GDXG_lipolytic_enzyme"/>
</dbReference>
<sequence length="341" mass="36956">MSFLDRVASLFGQRTSSHHNTATSGATPPKDAPAAPAEPPHALRQHFAVTEREVQGFEVYSIAPMKFAETNATDVTHYDPHADALGELPAADAATKAVLYVLPGGFTKPIQPRNWDFIGQLAEAGLRVEVPLYGLVPDYNCSQALPLLREVYSQLVSDHGAENITVIADSAGGSLALGLFISDATSPHRLPAPKNLILNAPWLDMDLSNELVTSYEEKDPILNPEQLRPQGALWARGLVNMDVAEPHSVTQHPIVSPINLPQEQWGEILRSTQVKLFCGDRDLSLPDTQKLAEILTSNGVDAQLQVQPGAVHMYHLGKSRDGRTARKTMISVASSTADPMN</sequence>
<dbReference type="InterPro" id="IPR029058">
    <property type="entry name" value="AB_hydrolase_fold"/>
</dbReference>
<keyword evidence="1 4" id="KW-0378">Hydrolase</keyword>
<dbReference type="Proteomes" id="UP000326711">
    <property type="component" value="Chromosome"/>
</dbReference>
<dbReference type="PANTHER" id="PTHR48081:SF8">
    <property type="entry name" value="ALPHA_BETA HYDROLASE FOLD-3 DOMAIN-CONTAINING PROTEIN-RELATED"/>
    <property type="match status" value="1"/>
</dbReference>